<dbReference type="EMBL" id="CP101127">
    <property type="protein sequence ID" value="UTO25957.1"/>
    <property type="molecule type" value="Genomic_DNA"/>
</dbReference>
<dbReference type="Proteomes" id="UP001059349">
    <property type="component" value="Chromosome"/>
</dbReference>
<name>A0A9Q9BY84_9BACT</name>
<evidence type="ECO:0000313" key="1">
    <source>
        <dbReference type="EMBL" id="UTO25957.1"/>
    </source>
</evidence>
<protein>
    <submittedName>
        <fullName evidence="1">Uncharacterized protein</fullName>
    </submittedName>
</protein>
<sequence>MNDEKILNFIVDLLKKQNFSLNNKNKDGRINSANSESIIIKQIADNDEFKQFLTKNNLIAKIPNIREWYDFLIFNEDNTFFVLST</sequence>
<proteinExistence type="predicted"/>
<dbReference type="GeneID" id="75104869"/>
<evidence type="ECO:0000313" key="2">
    <source>
        <dbReference type="Proteomes" id="UP001059349"/>
    </source>
</evidence>
<organism evidence="1 2">
    <name type="scientific">Metamycoplasma hyosynoviae</name>
    <dbReference type="NCBI Taxonomy" id="29559"/>
    <lineage>
        <taxon>Bacteria</taxon>
        <taxon>Bacillati</taxon>
        <taxon>Mycoplasmatota</taxon>
        <taxon>Mycoplasmoidales</taxon>
        <taxon>Metamycoplasmataceae</taxon>
        <taxon>Metamycoplasma</taxon>
    </lineage>
</organism>
<dbReference type="RefSeq" id="WP_051599146.1">
    <property type="nucleotide sequence ID" value="NZ_CP101127.1"/>
</dbReference>
<accession>A0A9Q9BY84</accession>
<dbReference type="AlphaFoldDB" id="A0A9Q9BY84"/>
<reference evidence="1" key="1">
    <citation type="submission" date="2022-07" db="EMBL/GenBank/DDBJ databases">
        <title>Complete genome of Mycoplasma hyosynoviae B1.</title>
        <authorList>
            <person name="Spergser J."/>
        </authorList>
    </citation>
    <scope>NUCLEOTIDE SEQUENCE</scope>
    <source>
        <strain evidence="1">B1</strain>
    </source>
</reference>
<gene>
    <name evidence="1" type="ORF">NMG93_00110</name>
</gene>